<dbReference type="SUPFAM" id="SSF52540">
    <property type="entry name" value="P-loop containing nucleoside triphosphate hydrolases"/>
    <property type="match status" value="1"/>
</dbReference>
<dbReference type="PANTHER" id="PTHR11566">
    <property type="entry name" value="DYNAMIN"/>
    <property type="match status" value="1"/>
</dbReference>
<dbReference type="Pfam" id="PF01031">
    <property type="entry name" value="Dynamin_M"/>
    <property type="match status" value="1"/>
</dbReference>
<evidence type="ECO:0000259" key="7">
    <source>
        <dbReference type="PROSITE" id="PS51388"/>
    </source>
</evidence>
<dbReference type="Gene3D" id="1.20.120.1240">
    <property type="entry name" value="Dynamin, middle domain"/>
    <property type="match status" value="1"/>
</dbReference>
<dbReference type="GO" id="GO:0016020">
    <property type="term" value="C:membrane"/>
    <property type="evidence" value="ECO:0007669"/>
    <property type="project" value="TreeGrafter"/>
</dbReference>
<sequence>MATGSGLGIEIVNVVNKLQDVFSAVGTSSTQIDLPQICVIGSQSSGKSSVLENIVGRDFLPRGTGIVTRRPLVLQLIYRPIPTTNGATPQPNGTDGENKNEWGEFLHLPGEKFYDFNKIRTEIVRDTEAKTGRNAGISPVPINLRIYSPNVLTLTLVDLPGVTRVPVGDQPRDIEKQIKDMLLKYISKPACIILAVTAANTDLANSDGLKLAREVDPEGTRTIGVLTKVDLMDQGTDVVDILAGRVIPLRLGYVPVVNRGQRDIDQSKTIHNALENERQYFENHASYKGKSAYCGTPFLARKLNMILMHHIRATLPDIKARISQQLQKFNAELSSLGGAMGEGNSSNVVLSVITEFTSEFRTVIDGNTNDLSVNELSGGARISFVFHELFNTGVKSIDPFDQVKDGDIRTILYNSSGSMPSLFVGTTAFEVIVKQQIKRLEEPSLKCCALVYDELIRILGQLLGKIQAFRRYPQLKDRFNAVVVNFFKNAMNPTTKLVSDMVGMQACYINTTHPDFLSGHKATAIVQERLNLNKPPPQTADPKSGKLAPGQINNYKDLDVEIRKEEPSFFGSFFSGGKAAAKKKGGPIMESVGSGSSTRSSTPVPSVMDQPPPVIRPQAALNERETMETEIIKLLIHSYFNIVKREMIDMVPKAITLTLVNFSKENLQRELLQELYKPDVLDELLKESEFVVNRRKEVVSMVQALNKAEESYGLSARGGRARATAARQRVPLRNLQRDIRCTIDVAVWAFILLHGTFFLSCVNAATDRMLCLCARQSLRERSECPQCRKPAEEVQLMKNVQLEELSASWRLARSAKEALDGANERPKKKRKLSNPVTPKARRVGSPSTPIARISALKLGSRSGATDVDIAEDSEEETSRGDYVPSSDTEENEVQLESEQIVPCPICEQHVLVKNADSHIDSGCTALVVEAGAGPLHSKRTDTKIAWVNMLNGASAKPSSRTRGKGKESQQKSPLEAIGDSVERLPRPSYNVLKDKKIREMLAEYQLAMTGSREQMIARHSQYVLMFNANLDRAERLRKPVSELRKELRKWEDSMATKKYTIGDTRAYLTAYRGSEGYRKAATSRRKGRVELDARKKRKSSSSSACNAESEVIRLGSRYSFLALASLSLASALGPSPGQIKNLVTFGDSYSDITDPGDAGTAWPVYVADYGNFTLFPFAKAGATCSNNLTFRPFPSIFESQLPLFLEELGNGTLKEVKEKEHETIYTLWIGTNDLGVSALLTGDQTKGVTVVDTTTCAVDWVKALYASGARNFLFQNIIPLEKTILYSANTYPNHYWPFAHNATEWSLFMNELSNSGNALSKLMLANLAADLPDAHIGTFDSHGLILDIIAHPASYLNGTAPFNVVDPISMCVLQVNDTTGASANCTFVEGSARDSYLWFDELHPSEQTDRVIARRITNAILRTSEEWTTWFS</sequence>
<evidence type="ECO:0000256" key="5">
    <source>
        <dbReference type="RuleBase" id="RU003932"/>
    </source>
</evidence>
<feature type="domain" description="Dynamin-type G" evidence="8">
    <location>
        <begin position="31"/>
        <end position="316"/>
    </location>
</feature>
<dbReference type="Gene3D" id="3.40.50.1110">
    <property type="entry name" value="SGNH hydrolase"/>
    <property type="match status" value="1"/>
</dbReference>
<dbReference type="InterPro" id="IPR036514">
    <property type="entry name" value="SGNH_hydro_sf"/>
</dbReference>
<dbReference type="GO" id="GO:0016788">
    <property type="term" value="F:hydrolase activity, acting on ester bonds"/>
    <property type="evidence" value="ECO:0007669"/>
    <property type="project" value="InterPro"/>
</dbReference>
<dbReference type="OrthoDB" id="5061070at2759"/>
<feature type="region of interest" description="Disordered" evidence="6">
    <location>
        <begin position="817"/>
        <end position="846"/>
    </location>
</feature>
<dbReference type="SMART" id="SM00302">
    <property type="entry name" value="GED"/>
    <property type="match status" value="1"/>
</dbReference>
<dbReference type="InterPro" id="IPR045063">
    <property type="entry name" value="Dynamin_N"/>
</dbReference>
<dbReference type="Gene3D" id="3.40.50.300">
    <property type="entry name" value="P-loop containing nucleotide triphosphate hydrolases"/>
    <property type="match status" value="1"/>
</dbReference>
<comment type="caution">
    <text evidence="9">The sequence shown here is derived from an EMBL/GenBank/DDBJ whole genome shotgun (WGS) entry which is preliminary data.</text>
</comment>
<evidence type="ECO:0000256" key="1">
    <source>
        <dbReference type="ARBA" id="ARBA00022741"/>
    </source>
</evidence>
<dbReference type="GO" id="GO:0005874">
    <property type="term" value="C:microtubule"/>
    <property type="evidence" value="ECO:0007669"/>
    <property type="project" value="TreeGrafter"/>
</dbReference>
<proteinExistence type="inferred from homology"/>
<gene>
    <name evidence="9" type="ORF">EW145_g1623</name>
</gene>
<dbReference type="InterPro" id="IPR019762">
    <property type="entry name" value="Dynamin_GTPase_CS"/>
</dbReference>
<dbReference type="CDD" id="cd08771">
    <property type="entry name" value="DLP_1"/>
    <property type="match status" value="1"/>
</dbReference>
<dbReference type="GO" id="GO:0006897">
    <property type="term" value="P:endocytosis"/>
    <property type="evidence" value="ECO:0007669"/>
    <property type="project" value="TreeGrafter"/>
</dbReference>
<dbReference type="CDD" id="cd01846">
    <property type="entry name" value="fatty_acyltransferase_like"/>
    <property type="match status" value="1"/>
</dbReference>
<evidence type="ECO:0000256" key="4">
    <source>
        <dbReference type="ARBA" id="ARBA00073589"/>
    </source>
</evidence>
<dbReference type="PROSITE" id="PS51718">
    <property type="entry name" value="G_DYNAMIN_2"/>
    <property type="match status" value="1"/>
</dbReference>
<dbReference type="PRINTS" id="PR00195">
    <property type="entry name" value="DYNAMIN"/>
</dbReference>
<dbReference type="GO" id="GO:0005777">
    <property type="term" value="C:peroxisome"/>
    <property type="evidence" value="ECO:0007669"/>
    <property type="project" value="TreeGrafter"/>
</dbReference>
<comment type="similarity">
    <text evidence="5">Belongs to the TRAFAC class dynamin-like GTPase superfamily. Dynamin/Fzo/YdjA family.</text>
</comment>
<dbReference type="GO" id="GO:0007033">
    <property type="term" value="P:vacuole organization"/>
    <property type="evidence" value="ECO:0007669"/>
    <property type="project" value="UniProtKB-ARBA"/>
</dbReference>
<evidence type="ECO:0000313" key="10">
    <source>
        <dbReference type="Proteomes" id="UP000308199"/>
    </source>
</evidence>
<feature type="domain" description="GED" evidence="7">
    <location>
        <begin position="629"/>
        <end position="720"/>
    </location>
</feature>
<dbReference type="PANTHER" id="PTHR11566:SF220">
    <property type="entry name" value="VACUOLAR PROTEIN SORTING-ASSOCIATED PROTEIN 1"/>
    <property type="match status" value="1"/>
</dbReference>
<feature type="region of interest" description="Disordered" evidence="6">
    <location>
        <begin position="585"/>
        <end position="614"/>
    </location>
</feature>
<dbReference type="Proteomes" id="UP000308199">
    <property type="component" value="Unassembled WGS sequence"/>
</dbReference>
<dbReference type="GO" id="GO:0000266">
    <property type="term" value="P:mitochondrial fission"/>
    <property type="evidence" value="ECO:0007669"/>
    <property type="project" value="TreeGrafter"/>
</dbReference>
<dbReference type="InterPro" id="IPR003130">
    <property type="entry name" value="GED"/>
</dbReference>
<dbReference type="GO" id="GO:0008017">
    <property type="term" value="F:microtubule binding"/>
    <property type="evidence" value="ECO:0007669"/>
    <property type="project" value="TreeGrafter"/>
</dbReference>
<evidence type="ECO:0000313" key="9">
    <source>
        <dbReference type="EMBL" id="THH10002.1"/>
    </source>
</evidence>
<evidence type="ECO:0000256" key="6">
    <source>
        <dbReference type="SAM" id="MobiDB-lite"/>
    </source>
</evidence>
<organism evidence="9 10">
    <name type="scientific">Phellinidium pouzarii</name>
    <dbReference type="NCBI Taxonomy" id="167371"/>
    <lineage>
        <taxon>Eukaryota</taxon>
        <taxon>Fungi</taxon>
        <taxon>Dikarya</taxon>
        <taxon>Basidiomycota</taxon>
        <taxon>Agaricomycotina</taxon>
        <taxon>Agaricomycetes</taxon>
        <taxon>Hymenochaetales</taxon>
        <taxon>Hymenochaetaceae</taxon>
        <taxon>Phellinidium</taxon>
    </lineage>
</organism>
<keyword evidence="10" id="KW-1185">Reference proteome</keyword>
<dbReference type="InterPro" id="IPR027417">
    <property type="entry name" value="P-loop_NTPase"/>
</dbReference>
<dbReference type="GO" id="GO:0016559">
    <property type="term" value="P:peroxisome fission"/>
    <property type="evidence" value="ECO:0007669"/>
    <property type="project" value="TreeGrafter"/>
</dbReference>
<keyword evidence="2 5" id="KW-0342">GTP-binding</keyword>
<keyword evidence="1 5" id="KW-0547">Nucleotide-binding</keyword>
<protein>
    <recommendedName>
        <fullName evidence="4">Vacuolar protein sorting-associated protein 1</fullName>
    </recommendedName>
</protein>
<accession>A0A4S4LDT3</accession>
<evidence type="ECO:0000256" key="3">
    <source>
        <dbReference type="ARBA" id="ARBA00023175"/>
    </source>
</evidence>
<dbReference type="InterPro" id="IPR022812">
    <property type="entry name" value="Dynamin"/>
</dbReference>
<dbReference type="SMART" id="SM00053">
    <property type="entry name" value="DYNc"/>
    <property type="match status" value="1"/>
</dbReference>
<dbReference type="GO" id="GO:0003924">
    <property type="term" value="F:GTPase activity"/>
    <property type="evidence" value="ECO:0007669"/>
    <property type="project" value="InterPro"/>
</dbReference>
<dbReference type="Pfam" id="PF00350">
    <property type="entry name" value="Dynamin_N"/>
    <property type="match status" value="1"/>
</dbReference>
<feature type="region of interest" description="Disordered" evidence="6">
    <location>
        <begin position="1082"/>
        <end position="1101"/>
    </location>
</feature>
<dbReference type="PROSITE" id="PS00410">
    <property type="entry name" value="G_DYNAMIN_1"/>
    <property type="match status" value="1"/>
</dbReference>
<feature type="region of interest" description="Disordered" evidence="6">
    <location>
        <begin position="954"/>
        <end position="976"/>
    </location>
</feature>
<dbReference type="PROSITE" id="PS51388">
    <property type="entry name" value="GED"/>
    <property type="match status" value="1"/>
</dbReference>
<dbReference type="GO" id="GO:0048312">
    <property type="term" value="P:intracellular distribution of mitochondria"/>
    <property type="evidence" value="ECO:0007669"/>
    <property type="project" value="TreeGrafter"/>
</dbReference>
<dbReference type="FunFam" id="3.40.50.300:FF:000473">
    <property type="entry name" value="Vacuolar sorting-associated 1 protein"/>
    <property type="match status" value="1"/>
</dbReference>
<dbReference type="InterPro" id="IPR030381">
    <property type="entry name" value="G_DYNAMIN_dom"/>
</dbReference>
<feature type="compositionally biased region" description="Low complexity" evidence="6">
    <location>
        <begin position="591"/>
        <end position="606"/>
    </location>
</feature>
<dbReference type="GO" id="GO:0005525">
    <property type="term" value="F:GTP binding"/>
    <property type="evidence" value="ECO:0007669"/>
    <property type="project" value="UniProtKB-KW"/>
</dbReference>
<reference evidence="9 10" key="1">
    <citation type="submission" date="2019-02" db="EMBL/GenBank/DDBJ databases">
        <title>Genome sequencing of the rare red list fungi Phellinidium pouzarii.</title>
        <authorList>
            <person name="Buettner E."/>
            <person name="Kellner H."/>
        </authorList>
    </citation>
    <scope>NUCLEOTIDE SEQUENCE [LARGE SCALE GENOMIC DNA]</scope>
    <source>
        <strain evidence="9 10">DSM 108285</strain>
    </source>
</reference>
<dbReference type="InterPro" id="IPR001401">
    <property type="entry name" value="Dynamin_GTPase"/>
</dbReference>
<dbReference type="InterPro" id="IPR020850">
    <property type="entry name" value="GED_dom"/>
</dbReference>
<evidence type="ECO:0000256" key="2">
    <source>
        <dbReference type="ARBA" id="ARBA00023134"/>
    </source>
</evidence>
<dbReference type="Pfam" id="PF00657">
    <property type="entry name" value="Lipase_GDSL"/>
    <property type="match status" value="1"/>
</dbReference>
<evidence type="ECO:0000259" key="8">
    <source>
        <dbReference type="PROSITE" id="PS51718"/>
    </source>
</evidence>
<name>A0A4S4LDT3_9AGAM</name>
<keyword evidence="3" id="KW-0505">Motor protein</keyword>
<dbReference type="EMBL" id="SGPK01000047">
    <property type="protein sequence ID" value="THH10002.1"/>
    <property type="molecule type" value="Genomic_DNA"/>
</dbReference>
<dbReference type="Pfam" id="PF02212">
    <property type="entry name" value="GED"/>
    <property type="match status" value="1"/>
</dbReference>
<feature type="region of interest" description="Disordered" evidence="6">
    <location>
        <begin position="864"/>
        <end position="892"/>
    </location>
</feature>
<dbReference type="SUPFAM" id="SSF52266">
    <property type="entry name" value="SGNH hydrolase"/>
    <property type="match status" value="1"/>
</dbReference>
<dbReference type="InterPro" id="IPR000375">
    <property type="entry name" value="Dynamin_stalk"/>
</dbReference>
<dbReference type="InterPro" id="IPR001087">
    <property type="entry name" value="GDSL"/>
</dbReference>